<dbReference type="GO" id="GO:0098794">
    <property type="term" value="C:postsynapse"/>
    <property type="evidence" value="ECO:0007669"/>
    <property type="project" value="TreeGrafter"/>
</dbReference>
<evidence type="ECO:0000256" key="3">
    <source>
        <dbReference type="ARBA" id="ARBA00022449"/>
    </source>
</evidence>
<dbReference type="InterPro" id="IPR004837">
    <property type="entry name" value="NaCa_Exmemb"/>
</dbReference>
<evidence type="ECO:0000256" key="9">
    <source>
        <dbReference type="SAM" id="Phobius"/>
    </source>
</evidence>
<evidence type="ECO:0000256" key="2">
    <source>
        <dbReference type="ARBA" id="ARBA00022448"/>
    </source>
</evidence>
<evidence type="ECO:0000256" key="7">
    <source>
        <dbReference type="ARBA" id="ARBA00023065"/>
    </source>
</evidence>
<reference evidence="11 12" key="2">
    <citation type="submission" date="2018-11" db="EMBL/GenBank/DDBJ databases">
        <authorList>
            <consortium name="Pathogen Informatics"/>
        </authorList>
    </citation>
    <scope>NUCLEOTIDE SEQUENCE [LARGE SCALE GENOMIC DNA]</scope>
</reference>
<dbReference type="WBParaSite" id="HNAJ_0000404401-mRNA-1">
    <property type="protein sequence ID" value="HNAJ_0000404401-mRNA-1"/>
    <property type="gene ID" value="HNAJ_0000404401"/>
</dbReference>
<feature type="transmembrane region" description="Helical" evidence="9">
    <location>
        <begin position="66"/>
        <end position="86"/>
    </location>
</feature>
<dbReference type="AlphaFoldDB" id="A0A0R3TAF5"/>
<feature type="transmembrane region" description="Helical" evidence="9">
    <location>
        <begin position="98"/>
        <end position="118"/>
    </location>
</feature>
<name>A0A0R3TAF5_RODNA</name>
<keyword evidence="3" id="KW-0050">Antiport</keyword>
<organism evidence="13">
    <name type="scientific">Rodentolepis nana</name>
    <name type="common">Dwarf tapeworm</name>
    <name type="synonym">Hymenolepis nana</name>
    <dbReference type="NCBI Taxonomy" id="102285"/>
    <lineage>
        <taxon>Eukaryota</taxon>
        <taxon>Metazoa</taxon>
        <taxon>Spiralia</taxon>
        <taxon>Lophotrochozoa</taxon>
        <taxon>Platyhelminthes</taxon>
        <taxon>Cestoda</taxon>
        <taxon>Eucestoda</taxon>
        <taxon>Cyclophyllidea</taxon>
        <taxon>Hymenolepididae</taxon>
        <taxon>Rodentolepis</taxon>
    </lineage>
</organism>
<evidence type="ECO:0000256" key="6">
    <source>
        <dbReference type="ARBA" id="ARBA00022989"/>
    </source>
</evidence>
<keyword evidence="4" id="KW-0109">Calcium transport</keyword>
<keyword evidence="4" id="KW-0106">Calcium</keyword>
<dbReference type="PANTHER" id="PTHR11878">
    <property type="entry name" value="SODIUM/CALCIUM EXCHANGER"/>
    <property type="match status" value="1"/>
</dbReference>
<dbReference type="EMBL" id="UZAE01002617">
    <property type="protein sequence ID" value="VDN99901.1"/>
    <property type="molecule type" value="Genomic_DNA"/>
</dbReference>
<dbReference type="InterPro" id="IPR044880">
    <property type="entry name" value="NCX_ion-bd_dom_sf"/>
</dbReference>
<keyword evidence="5 9" id="KW-0812">Transmembrane</keyword>
<dbReference type="GO" id="GO:0012505">
    <property type="term" value="C:endomembrane system"/>
    <property type="evidence" value="ECO:0007669"/>
    <property type="project" value="UniProtKB-SubCell"/>
</dbReference>
<accession>A0A0R3TAF5</accession>
<keyword evidence="7" id="KW-0406">Ion transport</keyword>
<evidence type="ECO:0000256" key="1">
    <source>
        <dbReference type="ARBA" id="ARBA00004127"/>
    </source>
</evidence>
<keyword evidence="8 9" id="KW-0472">Membrane</keyword>
<reference evidence="13" key="1">
    <citation type="submission" date="2017-02" db="UniProtKB">
        <authorList>
            <consortium name="WormBaseParasite"/>
        </authorList>
    </citation>
    <scope>IDENTIFICATION</scope>
</reference>
<keyword evidence="12" id="KW-1185">Reference proteome</keyword>
<feature type="domain" description="Sodium/calcium exchanger membrane region" evidence="10">
    <location>
        <begin position="2"/>
        <end position="155"/>
    </location>
</feature>
<gene>
    <name evidence="11" type="ORF">HNAJ_LOCUS4042</name>
</gene>
<dbReference type="InterPro" id="IPR004836">
    <property type="entry name" value="Na_Ca_Ex"/>
</dbReference>
<dbReference type="Pfam" id="PF01699">
    <property type="entry name" value="Na_Ca_ex"/>
    <property type="match status" value="1"/>
</dbReference>
<evidence type="ECO:0000256" key="5">
    <source>
        <dbReference type="ARBA" id="ARBA00022692"/>
    </source>
</evidence>
<keyword evidence="6 9" id="KW-1133">Transmembrane helix</keyword>
<feature type="transmembrane region" description="Helical" evidence="9">
    <location>
        <begin position="138"/>
        <end position="157"/>
    </location>
</feature>
<protein>
    <submittedName>
        <fullName evidence="13">Na_Ca_ex domain-containing protein</fullName>
    </submittedName>
</protein>
<dbReference type="STRING" id="102285.A0A0R3TAF5"/>
<dbReference type="GO" id="GO:0005432">
    <property type="term" value="F:calcium:sodium antiporter activity"/>
    <property type="evidence" value="ECO:0007669"/>
    <property type="project" value="InterPro"/>
</dbReference>
<comment type="subcellular location">
    <subcellularLocation>
        <location evidence="1">Endomembrane system</location>
        <topology evidence="1">Multi-pass membrane protein</topology>
    </subcellularLocation>
</comment>
<dbReference type="PRINTS" id="PR01259">
    <property type="entry name" value="NACAEXCHNGR"/>
</dbReference>
<evidence type="ECO:0000259" key="10">
    <source>
        <dbReference type="Pfam" id="PF01699"/>
    </source>
</evidence>
<dbReference type="InterPro" id="IPR051171">
    <property type="entry name" value="CaCA"/>
</dbReference>
<evidence type="ECO:0000313" key="13">
    <source>
        <dbReference type="WBParaSite" id="HNAJ_0000404401-mRNA-1"/>
    </source>
</evidence>
<evidence type="ECO:0000313" key="11">
    <source>
        <dbReference type="EMBL" id="VDN99901.1"/>
    </source>
</evidence>
<keyword evidence="2" id="KW-0813">Transport</keyword>
<evidence type="ECO:0000313" key="12">
    <source>
        <dbReference type="Proteomes" id="UP000278807"/>
    </source>
</evidence>
<dbReference type="Proteomes" id="UP000278807">
    <property type="component" value="Unassembled WGS sequence"/>
</dbReference>
<dbReference type="GO" id="GO:0098703">
    <property type="term" value="P:calcium ion import across plasma membrane"/>
    <property type="evidence" value="ECO:0007669"/>
    <property type="project" value="TreeGrafter"/>
</dbReference>
<dbReference type="Gene3D" id="1.20.1420.30">
    <property type="entry name" value="NCX, central ion-binding region"/>
    <property type="match status" value="1"/>
</dbReference>
<evidence type="ECO:0000256" key="8">
    <source>
        <dbReference type="ARBA" id="ARBA00023136"/>
    </source>
</evidence>
<evidence type="ECO:0000256" key="4">
    <source>
        <dbReference type="ARBA" id="ARBA00022568"/>
    </source>
</evidence>
<dbReference type="PANTHER" id="PTHR11878:SF65">
    <property type="entry name" value="NA_CA-EXCHANGE PROTEIN, ISOFORM G"/>
    <property type="match status" value="1"/>
</dbReference>
<dbReference type="GO" id="GO:0042383">
    <property type="term" value="C:sarcolemma"/>
    <property type="evidence" value="ECO:0007669"/>
    <property type="project" value="TreeGrafter"/>
</dbReference>
<dbReference type="OrthoDB" id="418484at2759"/>
<sequence>MIGFMTAVIGDVASAFGCTIGLTDAVTSTTFVALGTSLPDTFASKVAAVNDQYADSSIVNVTGSNAVNVFLGIGVAWTIATIVHWVRGTAFVVPAGSLGFSVTIFCIFAVFAIVLLVLRRKPAMGGGELGGVKTGIKWASSIFFLALWMIYVLLTSLENYCHIVGF</sequence>
<dbReference type="GO" id="GO:0030424">
    <property type="term" value="C:axon"/>
    <property type="evidence" value="ECO:0007669"/>
    <property type="project" value="TreeGrafter"/>
</dbReference>
<proteinExistence type="predicted"/>